<name>A0A2T5MCU6_9GAMM</name>
<dbReference type="OrthoDB" id="9801383at2"/>
<dbReference type="Pfam" id="PF05787">
    <property type="entry name" value="PhoX"/>
    <property type="match status" value="1"/>
</dbReference>
<dbReference type="PANTHER" id="PTHR35399:SF2">
    <property type="entry name" value="DUF839 DOMAIN-CONTAINING PROTEIN"/>
    <property type="match status" value="1"/>
</dbReference>
<dbReference type="AlphaFoldDB" id="A0A2T5MCU6"/>
<evidence type="ECO:0000313" key="1">
    <source>
        <dbReference type="EMBL" id="PTU30402.1"/>
    </source>
</evidence>
<evidence type="ECO:0000313" key="2">
    <source>
        <dbReference type="Proteomes" id="UP000244248"/>
    </source>
</evidence>
<comment type="caution">
    <text evidence="1">The sequence shown here is derived from an EMBL/GenBank/DDBJ whole genome shotgun (WGS) entry which is preliminary data.</text>
</comment>
<proteinExistence type="predicted"/>
<protein>
    <submittedName>
        <fullName evidence="1">Phosphatase</fullName>
    </submittedName>
</protein>
<sequence length="715" mass="75713">MPRAIDPADPKYFGNILKANLTRRQALLGSASALATFTLGGLGLTACSIDDNGVDTDTPTNAPKLGFNATAKSLADVVTVPPGYSANVLYALGDPIAAGVAVYLGNGSETGASYAQRAGDHHDGMHYFGLGNDGKYSLTESGRGLLVMNHENITQSYLHAAGPTSVGGVRTVEDEIIKEMNCHGVSVVEVRKNPAGKFAVVSDSTFNRRITPFTDMDLNGPVRGSKFAVSKLSPAATKTRGTINNCANGYTPWGTYLTCEENWKFYFTRVAGDNTNPLRSASDNAAFARYTINPGQVDNFNWASMAGDQYQRWNCSVTGSSANGADDFRNLPQTYGYVVEIDPFNPTSTPRKRTALGRFGHEGCWPGKIVAGKPLTFYMGDDVAGEYIYKFVSTANWDPADANKGMTAGDKYMDSGTLYVARYDADGTGQWLELTQGKNGLNADNALFPFTSQAAVCVNTRLAADSVGATKMDRPEWAAVNPLNGEVYFTLTNNSSRGNASMPLDAANPRRYTGTAAGGVPGTGGNINGHIIRWRETGDNPAATSFTWDIFLFGSRAGYTNPAVNASELTADNDLSSPDGLWFAPNGQLWIQTDDGAYTDTTNCMMLVAAPGKVGDGGAATLNGQSTFKGKSLGTDLRRFLVGPKQCELTGITMTPDSKALFVQIQHPGENGNIAAPGSNWPNVSGDATQAGTAGARPRSATIIITKNDGGVIGV</sequence>
<reference evidence="1 2" key="1">
    <citation type="submission" date="2018-04" db="EMBL/GenBank/DDBJ databases">
        <title>Novel species isolated from glacier.</title>
        <authorList>
            <person name="Liu Q."/>
            <person name="Xin Y.-H."/>
        </authorList>
    </citation>
    <scope>NUCLEOTIDE SEQUENCE [LARGE SCALE GENOMIC DNA]</scope>
    <source>
        <strain evidence="1 2">GT1R17</strain>
    </source>
</reference>
<gene>
    <name evidence="1" type="ORF">CJD38_15150</name>
</gene>
<accession>A0A2T5MCU6</accession>
<keyword evidence="2" id="KW-1185">Reference proteome</keyword>
<dbReference type="SUPFAM" id="SSF63829">
    <property type="entry name" value="Calcium-dependent phosphotriesterase"/>
    <property type="match status" value="1"/>
</dbReference>
<organism evidence="1 2">
    <name type="scientific">Stenotrophobium rhamnosiphilum</name>
    <dbReference type="NCBI Taxonomy" id="2029166"/>
    <lineage>
        <taxon>Bacteria</taxon>
        <taxon>Pseudomonadati</taxon>
        <taxon>Pseudomonadota</taxon>
        <taxon>Gammaproteobacteria</taxon>
        <taxon>Nevskiales</taxon>
        <taxon>Nevskiaceae</taxon>
        <taxon>Stenotrophobium</taxon>
    </lineage>
</organism>
<dbReference type="PANTHER" id="PTHR35399">
    <property type="entry name" value="SLR8030 PROTEIN"/>
    <property type="match status" value="1"/>
</dbReference>
<dbReference type="EMBL" id="QANS01000006">
    <property type="protein sequence ID" value="PTU30402.1"/>
    <property type="molecule type" value="Genomic_DNA"/>
</dbReference>
<dbReference type="InterPro" id="IPR008557">
    <property type="entry name" value="PhoX"/>
</dbReference>
<dbReference type="Proteomes" id="UP000244248">
    <property type="component" value="Unassembled WGS sequence"/>
</dbReference>